<keyword evidence="4" id="KW-1185">Reference proteome</keyword>
<dbReference type="InterPro" id="IPR010158">
    <property type="entry name" value="Amidase_Cbmase"/>
</dbReference>
<dbReference type="NCBIfam" id="TIGR01879">
    <property type="entry name" value="hydantase"/>
    <property type="match status" value="1"/>
</dbReference>
<accession>A0ABW0GK97</accession>
<dbReference type="NCBIfam" id="NF006770">
    <property type="entry name" value="PRK09290.1-4"/>
    <property type="match status" value="1"/>
</dbReference>
<dbReference type="Gene3D" id="3.30.70.360">
    <property type="match status" value="1"/>
</dbReference>
<dbReference type="Gene3D" id="3.40.630.10">
    <property type="entry name" value="Zn peptidases"/>
    <property type="match status" value="1"/>
</dbReference>
<sequence length="411" mass="41959">MTFLRTWDALAPVGRDTGSGGYTRLAWTPVDAVLREWFVGEASARGLDVCQDRAGNLWAWWGDPDAAARAGQPGVVLGSHLDSVRDGGAFDGPLGVVSALAALDALRDRGAAPSRPVGVVVMADEEGARFGVACAGSRLLTGALDPDRARGLRDDDGTTLAEAYRAAGHDPASLGSDPAALARVGAFVELHVEQGRGLVDLGRAVGVGTGIDPHGRWRVRLTGRADHAGTTRLDDRDDALVRAARLVLDARGAAERHGCVATVGRLEVRPGSANAVPGAVEAWLDARGPDETAVRALVADATGGLRPADGVTEESWTAATTFDPALARRLSGLLGDAPLLGTAAGHDAGVLAAAGVPTAMLFVRNPTGVSHSPAEHAEEADCLAGVAALTDVLVDLVAPRAAAGTVAGRAT</sequence>
<dbReference type="RefSeq" id="WP_340269131.1">
    <property type="nucleotide sequence ID" value="NZ_JBBEOG010000003.1"/>
</dbReference>
<dbReference type="PANTHER" id="PTHR32494">
    <property type="entry name" value="ALLANTOATE DEIMINASE-RELATED"/>
    <property type="match status" value="1"/>
</dbReference>
<dbReference type="PANTHER" id="PTHR32494:SF5">
    <property type="entry name" value="ALLANTOATE AMIDOHYDROLASE"/>
    <property type="match status" value="1"/>
</dbReference>
<organism evidence="3 4">
    <name type="scientific">Aquipuribacter nitratireducens</name>
    <dbReference type="NCBI Taxonomy" id="650104"/>
    <lineage>
        <taxon>Bacteria</taxon>
        <taxon>Bacillati</taxon>
        <taxon>Actinomycetota</taxon>
        <taxon>Actinomycetes</taxon>
        <taxon>Micrococcales</taxon>
        <taxon>Intrasporangiaceae</taxon>
        <taxon>Aquipuribacter</taxon>
    </lineage>
</organism>
<name>A0ABW0GK97_9MICO</name>
<dbReference type="InterPro" id="IPR036264">
    <property type="entry name" value="Bact_exopeptidase_dim_dom"/>
</dbReference>
<comment type="caution">
    <text evidence="3">The sequence shown here is derived from an EMBL/GenBank/DDBJ whole genome shotgun (WGS) entry which is preliminary data.</text>
</comment>
<dbReference type="Pfam" id="PF01546">
    <property type="entry name" value="Peptidase_M20"/>
    <property type="match status" value="1"/>
</dbReference>
<evidence type="ECO:0000313" key="3">
    <source>
        <dbReference type="EMBL" id="MFC5379909.1"/>
    </source>
</evidence>
<comment type="similarity">
    <text evidence="1">Belongs to the peptidase M20 family.</text>
</comment>
<dbReference type="SUPFAM" id="SSF55031">
    <property type="entry name" value="Bacterial exopeptidase dimerisation domain"/>
    <property type="match status" value="1"/>
</dbReference>
<dbReference type="PIRSF" id="PIRSF001235">
    <property type="entry name" value="Amidase_carbamoylase"/>
    <property type="match status" value="1"/>
</dbReference>
<proteinExistence type="inferred from homology"/>
<dbReference type="Proteomes" id="UP001596122">
    <property type="component" value="Unassembled WGS sequence"/>
</dbReference>
<keyword evidence="2" id="KW-0378">Hydrolase</keyword>
<evidence type="ECO:0000313" key="4">
    <source>
        <dbReference type="Proteomes" id="UP001596122"/>
    </source>
</evidence>
<reference evidence="4" key="1">
    <citation type="journal article" date="2019" name="Int. J. Syst. Evol. Microbiol.">
        <title>The Global Catalogue of Microorganisms (GCM) 10K type strain sequencing project: providing services to taxonomists for standard genome sequencing and annotation.</title>
        <authorList>
            <consortium name="The Broad Institute Genomics Platform"/>
            <consortium name="The Broad Institute Genome Sequencing Center for Infectious Disease"/>
            <person name="Wu L."/>
            <person name="Ma J."/>
        </authorList>
    </citation>
    <scope>NUCLEOTIDE SEQUENCE [LARGE SCALE GENOMIC DNA]</scope>
    <source>
        <strain evidence="4">CCUG 43114</strain>
    </source>
</reference>
<dbReference type="EMBL" id="JBHSLD010000004">
    <property type="protein sequence ID" value="MFC5379909.1"/>
    <property type="molecule type" value="Genomic_DNA"/>
</dbReference>
<gene>
    <name evidence="3" type="ORF">ACFPJ6_03790</name>
</gene>
<evidence type="ECO:0000256" key="2">
    <source>
        <dbReference type="ARBA" id="ARBA00022801"/>
    </source>
</evidence>
<dbReference type="SUPFAM" id="SSF53187">
    <property type="entry name" value="Zn-dependent exopeptidases"/>
    <property type="match status" value="1"/>
</dbReference>
<dbReference type="InterPro" id="IPR002933">
    <property type="entry name" value="Peptidase_M20"/>
</dbReference>
<evidence type="ECO:0000256" key="1">
    <source>
        <dbReference type="ARBA" id="ARBA00006153"/>
    </source>
</evidence>
<protein>
    <submittedName>
        <fullName evidence="3">Allantoate amidohydrolase</fullName>
    </submittedName>
</protein>